<dbReference type="GO" id="GO:0009416">
    <property type="term" value="P:response to light stimulus"/>
    <property type="evidence" value="ECO:0007669"/>
    <property type="project" value="UniProtKB-ARBA"/>
</dbReference>
<feature type="domain" description="Protein kinase" evidence="23">
    <location>
        <begin position="892"/>
        <end position="1167"/>
    </location>
</feature>
<comment type="caution">
    <text evidence="24">The sequence shown here is derived from an EMBL/GenBank/DDBJ whole genome shotgun (WGS) entry which is preliminary data.</text>
</comment>
<dbReference type="GO" id="GO:0009791">
    <property type="term" value="P:post-embryonic development"/>
    <property type="evidence" value="ECO:0007669"/>
    <property type="project" value="UniProtKB-ARBA"/>
</dbReference>
<dbReference type="PROSITE" id="PS51450">
    <property type="entry name" value="LRR"/>
    <property type="match status" value="1"/>
</dbReference>
<dbReference type="InterPro" id="IPR032675">
    <property type="entry name" value="LRR_dom_sf"/>
</dbReference>
<evidence type="ECO:0000259" key="23">
    <source>
        <dbReference type="PROSITE" id="PS50011"/>
    </source>
</evidence>
<dbReference type="InterPro" id="IPR050647">
    <property type="entry name" value="Plant_LRR-RLKs"/>
</dbReference>
<dbReference type="SMART" id="SM00365">
    <property type="entry name" value="LRR_SD22"/>
    <property type="match status" value="5"/>
</dbReference>
<evidence type="ECO:0000256" key="16">
    <source>
        <dbReference type="ARBA" id="ARBA00023136"/>
    </source>
</evidence>
<dbReference type="GO" id="GO:0005886">
    <property type="term" value="C:plasma membrane"/>
    <property type="evidence" value="ECO:0007669"/>
    <property type="project" value="UniProtKB-SubCell"/>
</dbReference>
<evidence type="ECO:0000256" key="9">
    <source>
        <dbReference type="ARBA" id="ARBA00022692"/>
    </source>
</evidence>
<evidence type="ECO:0000256" key="3">
    <source>
        <dbReference type="ARBA" id="ARBA00009592"/>
    </source>
</evidence>
<keyword evidence="10" id="KW-0732">Signal</keyword>
<dbReference type="InterPro" id="IPR045381">
    <property type="entry name" value="BRI1_island_dom"/>
</dbReference>
<evidence type="ECO:0000256" key="22">
    <source>
        <dbReference type="SAM" id="Phobius"/>
    </source>
</evidence>
<dbReference type="InterPro" id="IPR000719">
    <property type="entry name" value="Prot_kinase_dom"/>
</dbReference>
<dbReference type="Pfam" id="PF12799">
    <property type="entry name" value="LRR_4"/>
    <property type="match status" value="1"/>
</dbReference>
<dbReference type="FunFam" id="3.80.10.10:FF:000095">
    <property type="entry name" value="LRR receptor-like serine/threonine-protein kinase GSO1"/>
    <property type="match status" value="2"/>
</dbReference>
<dbReference type="InterPro" id="IPR003591">
    <property type="entry name" value="Leu-rich_rpt_typical-subtyp"/>
</dbReference>
<keyword evidence="7" id="KW-0433">Leucine-rich repeat</keyword>
<protein>
    <recommendedName>
        <fullName evidence="4">non-specific serine/threonine protein kinase</fullName>
        <ecNumber evidence="4">2.7.11.1</ecNumber>
    </recommendedName>
</protein>
<evidence type="ECO:0000256" key="10">
    <source>
        <dbReference type="ARBA" id="ARBA00022729"/>
    </source>
</evidence>
<keyword evidence="15 22" id="KW-1133">Transmembrane helix</keyword>
<keyword evidence="16 22" id="KW-0472">Membrane</keyword>
<evidence type="ECO:0000256" key="13">
    <source>
        <dbReference type="ARBA" id="ARBA00022777"/>
    </source>
</evidence>
<proteinExistence type="inferred from homology"/>
<dbReference type="PROSITE" id="PS00108">
    <property type="entry name" value="PROTEIN_KINASE_ST"/>
    <property type="match status" value="1"/>
</dbReference>
<comment type="similarity">
    <text evidence="2">Belongs to the protein kinase superfamily. Ser/Thr protein kinase family.</text>
</comment>
<evidence type="ECO:0000256" key="5">
    <source>
        <dbReference type="ARBA" id="ARBA00022475"/>
    </source>
</evidence>
<dbReference type="InterPro" id="IPR025875">
    <property type="entry name" value="Leu-rich_rpt_4"/>
</dbReference>
<keyword evidence="25" id="KW-1185">Reference proteome</keyword>
<dbReference type="GO" id="GO:0005524">
    <property type="term" value="F:ATP binding"/>
    <property type="evidence" value="ECO:0007669"/>
    <property type="project" value="UniProtKB-UniRule"/>
</dbReference>
<dbReference type="Gene3D" id="3.80.10.10">
    <property type="entry name" value="Ribonuclease Inhibitor"/>
    <property type="match status" value="1"/>
</dbReference>
<dbReference type="FunFam" id="3.30.1490.310:FF:000001">
    <property type="entry name" value="Serine/threonine-protein kinase BRI1-like 1"/>
    <property type="match status" value="1"/>
</dbReference>
<dbReference type="Gene3D" id="3.30.1490.310">
    <property type="match status" value="1"/>
</dbReference>
<evidence type="ECO:0000256" key="19">
    <source>
        <dbReference type="ARBA" id="ARBA00047899"/>
    </source>
</evidence>
<dbReference type="SUPFAM" id="SSF52058">
    <property type="entry name" value="L domain-like"/>
    <property type="match status" value="2"/>
</dbReference>
<evidence type="ECO:0000256" key="7">
    <source>
        <dbReference type="ARBA" id="ARBA00022614"/>
    </source>
</evidence>
<sequence length="1205" mass="131972">MKTLYQFLPTSMELQKLLFFIYTVLFCFTFLVEKGSLQSINGASKDAQQLLAFKGKLTNPSVLQNWEQNKDPCYFTGVSCTESRVSALDLSYIPLRLDFRFVSLFLLSLESLEKLSLKSSNLTGNLLSASSSRCSELLQELDLAGNGLFGSVSDISNLGSCSNLKSLNLSSNFFNSSVGKEDSGGLKLDLQTLDLSFNRISGENVLPWIISGGCSELKYLDLEGNKISGDILVSNCRSLEYLDVSSNNFSGKFPSLGNCAALNHIDLSDNKFNGEIGDGLSGCKFLSSLNLTMNEISGKIPSLPSKNLQYLLLSSNSFEGEIPLQLGDSCTTLLELDISSNKLYGTLPTNLGSCSSLEHINLSNNNFSGEFPTDTLVQMTSLKKLVLSYNNFIGGLPDSLSKLTNLEMLDLSSNNISGSIPSRLCQDPKNRLQELYLQNNLFTGSIPATLSNCSQLISLDLSFNYLTGTIPSSLGSLSKLHDLIMWLNQLTGEIPAELSNIRTLENLILDNNGLTGTIPSGLSNCTSLNWISLSSNRLSGEIPAWIGRLSKLAILKLGNNSFSGSIPPELGDCRSLIWLDLNSNYLSGNIPPTLSKQSGNIAVGLITGKRYVYLKNDGSPSCHGAGNLLEFAGIRQEGLNRVPTRRSCNFTRVYMGNTQYTFNNNGSMIFLDLSYNMLGGSIPKELGDMYYLSVLNLGHNNLSGLIPTYLGNLKNVGILDLSNNELEGSIPNSLSGLSLLSEIDLSNNKLSGQIPVSGQLGTFPWYRYQNNSGLCGYPLPPCGDSDSNSSTSSHPKSHRRQASLAGSVAMGLLFSLFCIFGLIIVIVERRKRQKKKDAALDVYIDSRSHSGTANTNWKLTSVREALSINLATFDKPLRKLTFADLLEATNGFHNDSLIGSGGFGDVYKAQLKDGSVVAVKKLIHISGQGDREFTAEMETIGKIKHRNLVPLLGYCKVGEERLLVYEYMRFGSLEDILHDRRKAGIKLKWAARRKIAIGAARGLAFLHHNCIPHIIHRDMKSSNVLLDENLEARVSDFGMARLMSAMETHLSVSTLAGTPGYVPPEYYQSFRCSTKGDVYSYGVVLLELLTGKQPTDSADFGDNNLVGWVKQHAKLKISDVFDPELMKEDPNLEIELLQHLKVACACLDDRPWKRPTMIQVMAMFKEIQAGSSIDSSVTTVDQDGSFNTIEMVDMSIKEVPELSKL</sequence>
<dbReference type="Gene3D" id="1.10.510.10">
    <property type="entry name" value="Transferase(Phosphotransferase) domain 1"/>
    <property type="match status" value="1"/>
</dbReference>
<dbReference type="Pfam" id="PF00560">
    <property type="entry name" value="LRR_1"/>
    <property type="match status" value="8"/>
</dbReference>
<organism evidence="24 25">
    <name type="scientific">Macleaya cordata</name>
    <name type="common">Five-seeded plume-poppy</name>
    <name type="synonym">Bocconia cordata</name>
    <dbReference type="NCBI Taxonomy" id="56857"/>
    <lineage>
        <taxon>Eukaryota</taxon>
        <taxon>Viridiplantae</taxon>
        <taxon>Streptophyta</taxon>
        <taxon>Embryophyta</taxon>
        <taxon>Tracheophyta</taxon>
        <taxon>Spermatophyta</taxon>
        <taxon>Magnoliopsida</taxon>
        <taxon>Ranunculales</taxon>
        <taxon>Papaveraceae</taxon>
        <taxon>Papaveroideae</taxon>
        <taxon>Macleaya</taxon>
    </lineage>
</organism>
<evidence type="ECO:0000256" key="8">
    <source>
        <dbReference type="ARBA" id="ARBA00022679"/>
    </source>
</evidence>
<dbReference type="InterPro" id="IPR011009">
    <property type="entry name" value="Kinase-like_dom_sf"/>
</dbReference>
<dbReference type="FunFam" id="1.10.510.10:FF:000291">
    <property type="entry name" value="Brassinosteroid LRR receptor kinase"/>
    <property type="match status" value="1"/>
</dbReference>
<comment type="similarity">
    <text evidence="3">Belongs to the RLP family.</text>
</comment>
<keyword evidence="17" id="KW-0675">Receptor</keyword>
<dbReference type="InterPro" id="IPR001611">
    <property type="entry name" value="Leu-rich_rpt"/>
</dbReference>
<evidence type="ECO:0000256" key="18">
    <source>
        <dbReference type="ARBA" id="ARBA00023180"/>
    </source>
</evidence>
<feature type="transmembrane region" description="Helical" evidence="22">
    <location>
        <begin position="804"/>
        <end position="827"/>
    </location>
</feature>
<evidence type="ECO:0000256" key="21">
    <source>
        <dbReference type="PROSITE-ProRule" id="PRU10141"/>
    </source>
</evidence>
<dbReference type="OMA" id="GWVKLHA"/>
<dbReference type="Pfam" id="PF13855">
    <property type="entry name" value="LRR_8"/>
    <property type="match status" value="2"/>
</dbReference>
<evidence type="ECO:0000256" key="2">
    <source>
        <dbReference type="ARBA" id="ARBA00008684"/>
    </source>
</evidence>
<gene>
    <name evidence="24" type="ORF">BVC80_27g19</name>
</gene>
<evidence type="ECO:0000256" key="11">
    <source>
        <dbReference type="ARBA" id="ARBA00022737"/>
    </source>
</evidence>
<dbReference type="SMART" id="SM00369">
    <property type="entry name" value="LRR_TYP"/>
    <property type="match status" value="5"/>
</dbReference>
<accession>A0A200QFB6</accession>
<dbReference type="InterPro" id="IPR017441">
    <property type="entry name" value="Protein_kinase_ATP_BS"/>
</dbReference>
<dbReference type="Pfam" id="PF08263">
    <property type="entry name" value="LRRNT_2"/>
    <property type="match status" value="1"/>
</dbReference>
<dbReference type="Proteomes" id="UP000195402">
    <property type="component" value="Unassembled WGS sequence"/>
</dbReference>
<dbReference type="AlphaFoldDB" id="A0A200QFB6"/>
<evidence type="ECO:0000313" key="25">
    <source>
        <dbReference type="Proteomes" id="UP000195402"/>
    </source>
</evidence>
<evidence type="ECO:0000256" key="4">
    <source>
        <dbReference type="ARBA" id="ARBA00012513"/>
    </source>
</evidence>
<dbReference type="FunFam" id="3.80.10.10:FF:000111">
    <property type="entry name" value="LRR receptor-like serine/threonine-protein kinase ERECTA"/>
    <property type="match status" value="1"/>
</dbReference>
<dbReference type="GO" id="GO:0009742">
    <property type="term" value="P:brassinosteroid mediated signaling pathway"/>
    <property type="evidence" value="ECO:0007669"/>
    <property type="project" value="UniProtKB-ARBA"/>
</dbReference>
<dbReference type="Pfam" id="PF00069">
    <property type="entry name" value="Pkinase"/>
    <property type="match status" value="1"/>
</dbReference>
<evidence type="ECO:0000256" key="14">
    <source>
        <dbReference type="ARBA" id="ARBA00022840"/>
    </source>
</evidence>
<dbReference type="EC" id="2.7.11.1" evidence="4"/>
<evidence type="ECO:0000256" key="15">
    <source>
        <dbReference type="ARBA" id="ARBA00022989"/>
    </source>
</evidence>
<dbReference type="GO" id="GO:0004674">
    <property type="term" value="F:protein serine/threonine kinase activity"/>
    <property type="evidence" value="ECO:0007669"/>
    <property type="project" value="UniProtKB-KW"/>
</dbReference>
<dbReference type="GO" id="GO:0033612">
    <property type="term" value="F:receptor serine/threonine kinase binding"/>
    <property type="evidence" value="ECO:0007669"/>
    <property type="project" value="TreeGrafter"/>
</dbReference>
<reference evidence="24 25" key="1">
    <citation type="journal article" date="2017" name="Mol. Plant">
        <title>The Genome of Medicinal Plant Macleaya cordata Provides New Insights into Benzylisoquinoline Alkaloids Metabolism.</title>
        <authorList>
            <person name="Liu X."/>
            <person name="Liu Y."/>
            <person name="Huang P."/>
            <person name="Ma Y."/>
            <person name="Qing Z."/>
            <person name="Tang Q."/>
            <person name="Cao H."/>
            <person name="Cheng P."/>
            <person name="Zheng Y."/>
            <person name="Yuan Z."/>
            <person name="Zhou Y."/>
            <person name="Liu J."/>
            <person name="Tang Z."/>
            <person name="Zhuo Y."/>
            <person name="Zhang Y."/>
            <person name="Yu L."/>
            <person name="Huang J."/>
            <person name="Yang P."/>
            <person name="Peng Q."/>
            <person name="Zhang J."/>
            <person name="Jiang W."/>
            <person name="Zhang Z."/>
            <person name="Lin K."/>
            <person name="Ro D.K."/>
            <person name="Chen X."/>
            <person name="Xiong X."/>
            <person name="Shang Y."/>
            <person name="Huang S."/>
            <person name="Zeng J."/>
        </authorList>
    </citation>
    <scope>NUCLEOTIDE SEQUENCE [LARGE SCALE GENOMIC DNA]</scope>
    <source>
        <strain evidence="25">cv. BLH2017</strain>
        <tissue evidence="24">Root</tissue>
    </source>
</reference>
<dbReference type="PANTHER" id="PTHR48056:SF18">
    <property type="entry name" value="NON-SPECIFIC SERINE_THREONINE PROTEIN KINASE"/>
    <property type="match status" value="1"/>
</dbReference>
<keyword evidence="8" id="KW-0808">Transferase</keyword>
<dbReference type="FunFam" id="3.30.200.20:FF:000150">
    <property type="entry name" value="serine/threonine-protein kinase BRI1-like 2"/>
    <property type="match status" value="1"/>
</dbReference>
<keyword evidence="6" id="KW-0723">Serine/threonine-protein kinase</keyword>
<keyword evidence="5" id="KW-1003">Cell membrane</keyword>
<dbReference type="CDD" id="cd14066">
    <property type="entry name" value="STKc_IRAK"/>
    <property type="match status" value="1"/>
</dbReference>
<dbReference type="PROSITE" id="PS50011">
    <property type="entry name" value="PROTEIN_KINASE_DOM"/>
    <property type="match status" value="1"/>
</dbReference>
<dbReference type="Gene3D" id="3.30.200.20">
    <property type="entry name" value="Phosphorylase Kinase, domain 1"/>
    <property type="match status" value="1"/>
</dbReference>
<dbReference type="PROSITE" id="PS00107">
    <property type="entry name" value="PROTEIN_KINASE_ATP"/>
    <property type="match status" value="1"/>
</dbReference>
<dbReference type="InterPro" id="IPR013210">
    <property type="entry name" value="LRR_N_plant-typ"/>
</dbReference>
<keyword evidence="11" id="KW-0677">Repeat</keyword>
<feature type="binding site" evidence="21">
    <location>
        <position position="921"/>
    </location>
    <ligand>
        <name>ATP</name>
        <dbReference type="ChEBI" id="CHEBI:30616"/>
    </ligand>
</feature>
<dbReference type="Pfam" id="PF20141">
    <property type="entry name" value="Island"/>
    <property type="match status" value="1"/>
</dbReference>
<comment type="catalytic activity">
    <reaction evidence="19">
        <text>L-threonyl-[protein] + ATP = O-phospho-L-threonyl-[protein] + ADP + H(+)</text>
        <dbReference type="Rhea" id="RHEA:46608"/>
        <dbReference type="Rhea" id="RHEA-COMP:11060"/>
        <dbReference type="Rhea" id="RHEA-COMP:11605"/>
        <dbReference type="ChEBI" id="CHEBI:15378"/>
        <dbReference type="ChEBI" id="CHEBI:30013"/>
        <dbReference type="ChEBI" id="CHEBI:30616"/>
        <dbReference type="ChEBI" id="CHEBI:61977"/>
        <dbReference type="ChEBI" id="CHEBI:456216"/>
        <dbReference type="EC" id="2.7.11.1"/>
    </reaction>
</comment>
<evidence type="ECO:0000256" key="17">
    <source>
        <dbReference type="ARBA" id="ARBA00023170"/>
    </source>
</evidence>
<dbReference type="PANTHER" id="PTHR48056">
    <property type="entry name" value="LRR RECEPTOR-LIKE SERINE/THREONINE-PROTEIN KINASE-RELATED"/>
    <property type="match status" value="1"/>
</dbReference>
<dbReference type="SMART" id="SM00220">
    <property type="entry name" value="S_TKc"/>
    <property type="match status" value="1"/>
</dbReference>
<evidence type="ECO:0000256" key="1">
    <source>
        <dbReference type="ARBA" id="ARBA00004251"/>
    </source>
</evidence>
<evidence type="ECO:0000256" key="6">
    <source>
        <dbReference type="ARBA" id="ARBA00022527"/>
    </source>
</evidence>
<keyword evidence="13 24" id="KW-0418">Kinase</keyword>
<dbReference type="OrthoDB" id="1371922at2759"/>
<comment type="subcellular location">
    <subcellularLocation>
        <location evidence="1">Cell membrane</location>
        <topology evidence="1">Single-pass type I membrane protein</topology>
    </subcellularLocation>
</comment>
<keyword evidence="14 21" id="KW-0067">ATP-binding</keyword>
<dbReference type="STRING" id="56857.A0A200QFB6"/>
<dbReference type="FunCoup" id="A0A200QFB6">
    <property type="interactions" value="1583"/>
</dbReference>
<evidence type="ECO:0000256" key="20">
    <source>
        <dbReference type="ARBA" id="ARBA00048679"/>
    </source>
</evidence>
<dbReference type="PRINTS" id="PR00019">
    <property type="entry name" value="LEURICHRPT"/>
</dbReference>
<dbReference type="InterPro" id="IPR008271">
    <property type="entry name" value="Ser/Thr_kinase_AS"/>
</dbReference>
<keyword evidence="18" id="KW-0325">Glycoprotein</keyword>
<dbReference type="SUPFAM" id="SSF56112">
    <property type="entry name" value="Protein kinase-like (PK-like)"/>
    <property type="match status" value="1"/>
</dbReference>
<dbReference type="EMBL" id="MVGT01002165">
    <property type="protein sequence ID" value="OVA09184.1"/>
    <property type="molecule type" value="Genomic_DNA"/>
</dbReference>
<keyword evidence="12 21" id="KW-0547">Nucleotide-binding</keyword>
<evidence type="ECO:0000313" key="24">
    <source>
        <dbReference type="EMBL" id="OVA09184.1"/>
    </source>
</evidence>
<evidence type="ECO:0000256" key="12">
    <source>
        <dbReference type="ARBA" id="ARBA00022741"/>
    </source>
</evidence>
<keyword evidence="9 22" id="KW-0812">Transmembrane</keyword>
<dbReference type="GO" id="GO:0009729">
    <property type="term" value="P:detection of brassinosteroid stimulus"/>
    <property type="evidence" value="ECO:0007669"/>
    <property type="project" value="UniProtKB-ARBA"/>
</dbReference>
<comment type="catalytic activity">
    <reaction evidence="20">
        <text>L-seryl-[protein] + ATP = O-phospho-L-seryl-[protein] + ADP + H(+)</text>
        <dbReference type="Rhea" id="RHEA:17989"/>
        <dbReference type="Rhea" id="RHEA-COMP:9863"/>
        <dbReference type="Rhea" id="RHEA-COMP:11604"/>
        <dbReference type="ChEBI" id="CHEBI:15378"/>
        <dbReference type="ChEBI" id="CHEBI:29999"/>
        <dbReference type="ChEBI" id="CHEBI:30616"/>
        <dbReference type="ChEBI" id="CHEBI:83421"/>
        <dbReference type="ChEBI" id="CHEBI:456216"/>
        <dbReference type="EC" id="2.7.11.1"/>
    </reaction>
</comment>
<name>A0A200QFB6_MACCD</name>
<dbReference type="InParanoid" id="A0A200QFB6"/>